<dbReference type="EMBL" id="JAJPWV010000003">
    <property type="protein sequence ID" value="MCD8741527.1"/>
    <property type="molecule type" value="Genomic_DNA"/>
</dbReference>
<feature type="transmembrane region" description="Helical" evidence="6">
    <location>
        <begin position="284"/>
        <end position="309"/>
    </location>
</feature>
<dbReference type="PANTHER" id="PTHR33885:SF3">
    <property type="entry name" value="PHAGE SHOCK PROTEIN C"/>
    <property type="match status" value="1"/>
</dbReference>
<evidence type="ECO:0000256" key="1">
    <source>
        <dbReference type="ARBA" id="ARBA00004162"/>
    </source>
</evidence>
<feature type="domain" description="Phage shock protein PspC N-terminal" evidence="7">
    <location>
        <begin position="108"/>
        <end position="165"/>
    </location>
</feature>
<dbReference type="InterPro" id="IPR007168">
    <property type="entry name" value="Phageshock_PspC_N"/>
</dbReference>
<evidence type="ECO:0000256" key="6">
    <source>
        <dbReference type="SAM" id="Phobius"/>
    </source>
</evidence>
<keyword evidence="11" id="KW-1185">Reference proteome</keyword>
<proteinExistence type="predicted"/>
<organism evidence="10 11">
    <name type="scientific">Mucilaginibacter roseus</name>
    <dbReference type="NCBI Taxonomy" id="1528868"/>
    <lineage>
        <taxon>Bacteria</taxon>
        <taxon>Pseudomonadati</taxon>
        <taxon>Bacteroidota</taxon>
        <taxon>Sphingobacteriia</taxon>
        <taxon>Sphingobacteriales</taxon>
        <taxon>Sphingobacteriaceae</taxon>
        <taxon>Mucilaginibacter</taxon>
    </lineage>
</organism>
<comment type="caution">
    <text evidence="10">The sequence shown here is derived from an EMBL/GenBank/DDBJ whole genome shotgun (WGS) entry which is preliminary data.</text>
</comment>
<feature type="domain" description="PspC-related ToastRack" evidence="9">
    <location>
        <begin position="401"/>
        <end position="531"/>
    </location>
</feature>
<evidence type="ECO:0000313" key="11">
    <source>
        <dbReference type="Proteomes" id="UP001199919"/>
    </source>
</evidence>
<feature type="domain" description="PspC-related transmembrane region" evidence="8">
    <location>
        <begin position="209"/>
        <end position="345"/>
    </location>
</feature>
<keyword evidence="5 6" id="KW-0472">Membrane</keyword>
<evidence type="ECO:0000259" key="8">
    <source>
        <dbReference type="Pfam" id="PF22571"/>
    </source>
</evidence>
<protein>
    <submittedName>
        <fullName evidence="10">PspC domain-containing protein</fullName>
    </submittedName>
</protein>
<dbReference type="InterPro" id="IPR054321">
    <property type="entry name" value="PspC-rel_TM"/>
</dbReference>
<evidence type="ECO:0000256" key="3">
    <source>
        <dbReference type="ARBA" id="ARBA00022692"/>
    </source>
</evidence>
<dbReference type="Pfam" id="PF04024">
    <property type="entry name" value="PspC"/>
    <property type="match status" value="1"/>
</dbReference>
<sequence length="560" mass="62827">MNKTIIININGTVFHIEEDAYETLKNYMTDVKRHFMNSADSLEITTDIENRIAEMLSEILARDGKQAIIDADVQLVIQQMGRVEDFAGADEEGNITEPMIGESEQTHRKLFRDPEDRVIGGVCSGIASYFDFKAVWIRLAFVIAVLMFGTGIILYIILWLVVPKAATRADRMAMKGEKLNLQGFKRNFEEEMTGLRGSMNSFGKEARPFVYRARDFAGDFFTHFGTFLRGFGKVLLKVCGIALVASAFAGIISLAVVIVAFIAYGNTALYTWFPFNIVNYQVNVIFLICGFLLVAIPLLTIILLAVTLLFKNFNFSKTTGLTLLAIWFTSIFVVIYYSARSFADFKEVGRFRKTVNIKPAKGTYYLKLNDIKYLTSEDSTRLNIKEQFKGLTIVENYYDRNNPESFINNVSISIEKSDVATPVLIEEFGSYGKNYEEALINARATNYQFIQQDSVLKFSPKLDRRAGSPWRRQSLHLTLKVPVNTNVVIDEELDRYVNNIDAWSCRSMNGQENAPTTKFVMTAEGLQCKADTAAAAVAAAVTVGADSVVIAKDTIITTKK</sequence>
<evidence type="ECO:0000256" key="4">
    <source>
        <dbReference type="ARBA" id="ARBA00022989"/>
    </source>
</evidence>
<name>A0ABS8U6N0_9SPHI</name>
<dbReference type="RefSeq" id="WP_232178027.1">
    <property type="nucleotide sequence ID" value="NZ_JAJPWV010000003.1"/>
</dbReference>
<dbReference type="InterPro" id="IPR054319">
    <property type="entry name" value="PspC-rel_ToastRack"/>
</dbReference>
<gene>
    <name evidence="10" type="ORF">LT679_13005</name>
</gene>
<evidence type="ECO:0000259" key="9">
    <source>
        <dbReference type="Pfam" id="PF22744"/>
    </source>
</evidence>
<evidence type="ECO:0000313" key="10">
    <source>
        <dbReference type="EMBL" id="MCD8741527.1"/>
    </source>
</evidence>
<feature type="transmembrane region" description="Helical" evidence="6">
    <location>
        <begin position="135"/>
        <end position="162"/>
    </location>
</feature>
<accession>A0ABS8U6N0</accession>
<keyword evidence="4 6" id="KW-1133">Transmembrane helix</keyword>
<dbReference type="Pfam" id="PF22571">
    <property type="entry name" value="LiaI-LiaF-TM_PspC"/>
    <property type="match status" value="1"/>
</dbReference>
<evidence type="ECO:0000259" key="7">
    <source>
        <dbReference type="Pfam" id="PF04024"/>
    </source>
</evidence>
<dbReference type="PANTHER" id="PTHR33885">
    <property type="entry name" value="PHAGE SHOCK PROTEIN C"/>
    <property type="match status" value="1"/>
</dbReference>
<evidence type="ECO:0000256" key="2">
    <source>
        <dbReference type="ARBA" id="ARBA00022475"/>
    </source>
</evidence>
<dbReference type="Pfam" id="PF22744">
    <property type="entry name" value="Toast-rack_PspC-Cterm"/>
    <property type="match status" value="1"/>
</dbReference>
<dbReference type="InterPro" id="IPR052027">
    <property type="entry name" value="PspC"/>
</dbReference>
<evidence type="ECO:0000256" key="5">
    <source>
        <dbReference type="ARBA" id="ARBA00023136"/>
    </source>
</evidence>
<keyword evidence="2" id="KW-1003">Cell membrane</keyword>
<feature type="transmembrane region" description="Helical" evidence="6">
    <location>
        <begin position="234"/>
        <end position="264"/>
    </location>
</feature>
<keyword evidence="3 6" id="KW-0812">Transmembrane</keyword>
<comment type="subcellular location">
    <subcellularLocation>
        <location evidence="1">Cell membrane</location>
        <topology evidence="1">Single-pass membrane protein</topology>
    </subcellularLocation>
</comment>
<dbReference type="Proteomes" id="UP001199919">
    <property type="component" value="Unassembled WGS sequence"/>
</dbReference>
<reference evidence="10 11" key="1">
    <citation type="submission" date="2021-12" db="EMBL/GenBank/DDBJ databases">
        <title>Mucilaginibacter roseus genome.</title>
        <authorList>
            <person name="Ferreira J.R."/>
            <person name="Newman J.D."/>
        </authorList>
    </citation>
    <scope>NUCLEOTIDE SEQUENCE [LARGE SCALE GENOMIC DNA]</scope>
    <source>
        <strain evidence="10 11">LMG 28454</strain>
    </source>
</reference>
<feature type="transmembrane region" description="Helical" evidence="6">
    <location>
        <begin position="321"/>
        <end position="339"/>
    </location>
</feature>